<dbReference type="InterPro" id="IPR018931">
    <property type="entry name" value="DUF2520"/>
</dbReference>
<comment type="caution">
    <text evidence="3">The sequence shown here is derived from an EMBL/GenBank/DDBJ whole genome shotgun (WGS) entry which is preliminary data.</text>
</comment>
<dbReference type="EMBL" id="JAEMHK010000004">
    <property type="protein sequence ID" value="MBJ6800058.1"/>
    <property type="molecule type" value="Genomic_DNA"/>
</dbReference>
<dbReference type="InterPro" id="IPR008927">
    <property type="entry name" value="6-PGluconate_DH-like_C_sf"/>
</dbReference>
<protein>
    <submittedName>
        <fullName evidence="3">DUF2520 domain-containing protein</fullName>
    </submittedName>
</protein>
<dbReference type="Pfam" id="PF10728">
    <property type="entry name" value="DUF2520"/>
    <property type="match status" value="1"/>
</dbReference>
<gene>
    <name evidence="3" type="ORF">JFN90_07895</name>
</gene>
<dbReference type="PANTHER" id="PTHR40459">
    <property type="entry name" value="CONSERVED HYPOTHETICAL ALANINE AND LEUCINE RICH PROTEIN"/>
    <property type="match status" value="1"/>
</dbReference>
<dbReference type="Gene3D" id="3.40.50.720">
    <property type="entry name" value="NAD(P)-binding Rossmann-like Domain"/>
    <property type="match status" value="1"/>
</dbReference>
<dbReference type="Pfam" id="PF10727">
    <property type="entry name" value="Rossmann-like"/>
    <property type="match status" value="1"/>
</dbReference>
<feature type="domain" description="DUF2520" evidence="2">
    <location>
        <begin position="137"/>
        <end position="262"/>
    </location>
</feature>
<keyword evidence="4" id="KW-1185">Reference proteome</keyword>
<dbReference type="RefSeq" id="WP_199394568.1">
    <property type="nucleotide sequence ID" value="NZ_JAEMHK010000004.1"/>
</dbReference>
<dbReference type="SUPFAM" id="SSF48179">
    <property type="entry name" value="6-phosphogluconate dehydrogenase C-terminal domain-like"/>
    <property type="match status" value="1"/>
</dbReference>
<evidence type="ECO:0000313" key="3">
    <source>
        <dbReference type="EMBL" id="MBJ6800058.1"/>
    </source>
</evidence>
<dbReference type="SUPFAM" id="SSF51735">
    <property type="entry name" value="NAD(P)-binding Rossmann-fold domains"/>
    <property type="match status" value="1"/>
</dbReference>
<dbReference type="PANTHER" id="PTHR40459:SF1">
    <property type="entry name" value="CONSERVED HYPOTHETICAL ALANINE AND LEUCINE RICH PROTEIN"/>
    <property type="match status" value="1"/>
</dbReference>
<evidence type="ECO:0000259" key="2">
    <source>
        <dbReference type="Pfam" id="PF10728"/>
    </source>
</evidence>
<feature type="domain" description="Putative oxidoreductase/dehydrogenase Rossmann-like" evidence="1">
    <location>
        <begin position="5"/>
        <end position="119"/>
    </location>
</feature>
<evidence type="ECO:0000259" key="1">
    <source>
        <dbReference type="Pfam" id="PF10727"/>
    </source>
</evidence>
<dbReference type="Gene3D" id="1.10.1040.20">
    <property type="entry name" value="ProC-like, C-terminal domain"/>
    <property type="match status" value="1"/>
</dbReference>
<dbReference type="InterPro" id="IPR019665">
    <property type="entry name" value="OxRdtase/DH_put_Rossmann_dom"/>
</dbReference>
<name>A0ABS0YQ11_9BACT</name>
<organism evidence="3 4">
    <name type="scientific">Geomonas propionica</name>
    <dbReference type="NCBI Taxonomy" id="2798582"/>
    <lineage>
        <taxon>Bacteria</taxon>
        <taxon>Pseudomonadati</taxon>
        <taxon>Thermodesulfobacteriota</taxon>
        <taxon>Desulfuromonadia</taxon>
        <taxon>Geobacterales</taxon>
        <taxon>Geobacteraceae</taxon>
        <taxon>Geomonas</taxon>
    </lineage>
</organism>
<dbReference type="Proteomes" id="UP000641025">
    <property type="component" value="Unassembled WGS sequence"/>
</dbReference>
<accession>A0ABS0YQ11</accession>
<dbReference type="InterPro" id="IPR037108">
    <property type="entry name" value="TM1727-like_C_sf"/>
</dbReference>
<proteinExistence type="predicted"/>
<dbReference type="InterPro" id="IPR036291">
    <property type="entry name" value="NAD(P)-bd_dom_sf"/>
</dbReference>
<reference evidence="3 4" key="1">
    <citation type="submission" date="2020-12" db="EMBL/GenBank/DDBJ databases">
        <title>Geomonas sp. Red259, isolated from paddy soil.</title>
        <authorList>
            <person name="Xu Z."/>
            <person name="Zhang Z."/>
            <person name="Masuda Y."/>
            <person name="Itoh H."/>
            <person name="Senoo K."/>
        </authorList>
    </citation>
    <scope>NUCLEOTIDE SEQUENCE [LARGE SCALE GENOMIC DNA]</scope>
    <source>
        <strain evidence="3 4">Red259</strain>
    </source>
</reference>
<evidence type="ECO:0000313" key="4">
    <source>
        <dbReference type="Proteomes" id="UP000641025"/>
    </source>
</evidence>
<sequence>MKTFSIIGCGAVGKTVGRLLQQSGSVAVRDILTRSTASAQTAADFIGAGRPVADFNKLERADLYLVASPDDAIAACVRELCRTDLLDRDTTVCHFSGSLGSALLEPAAQFGAQLASVHPVKSFADPAVCVGDFAGTWCGIEGDPQARELMAELFSAIGGKIFNIDPRFKTIYHAGSVLACNYLTALLEAGLRAFEKGGVPRETALLVMEPLVRGTVDNVFRAGTARALTGPIARGDAGVVARQLDALESYDGQLALIYRALGSVALELSRERGQACAPGLAQIEELLATARVGAS</sequence>